<keyword evidence="2" id="KW-0175">Coiled coil</keyword>
<gene>
    <name evidence="4" type="ORF">C7U56_12975</name>
</gene>
<proteinExistence type="predicted"/>
<dbReference type="EMBL" id="PYLO01000005">
    <property type="protein sequence ID" value="PST36145.1"/>
    <property type="molecule type" value="Genomic_DNA"/>
</dbReference>
<dbReference type="SMART" id="SM00028">
    <property type="entry name" value="TPR"/>
    <property type="match status" value="6"/>
</dbReference>
<name>A0A2T3FLJ4_9CLOT</name>
<feature type="chain" id="PRO_5015766815" evidence="3">
    <location>
        <begin position="32"/>
        <end position="269"/>
    </location>
</feature>
<dbReference type="InterPro" id="IPR019734">
    <property type="entry name" value="TPR_rpt"/>
</dbReference>
<dbReference type="SUPFAM" id="SSF81901">
    <property type="entry name" value="HCP-like"/>
    <property type="match status" value="1"/>
</dbReference>
<dbReference type="RefSeq" id="WP_107001573.1">
    <property type="nucleotide sequence ID" value="NZ_JAQDZI010000007.1"/>
</dbReference>
<protein>
    <submittedName>
        <fullName evidence="4">Uncharacterized protein</fullName>
    </submittedName>
</protein>
<dbReference type="AlphaFoldDB" id="A0A2T3FLJ4"/>
<comment type="caution">
    <text evidence="4">The sequence shown here is derived from an EMBL/GenBank/DDBJ whole genome shotgun (WGS) entry which is preliminary data.</text>
</comment>
<dbReference type="Gene3D" id="1.25.40.10">
    <property type="entry name" value="Tetratricopeptide repeat domain"/>
    <property type="match status" value="2"/>
</dbReference>
<dbReference type="PROSITE" id="PS51257">
    <property type="entry name" value="PROKAR_LIPOPROTEIN"/>
    <property type="match status" value="1"/>
</dbReference>
<feature type="coiled-coil region" evidence="2">
    <location>
        <begin position="118"/>
        <end position="145"/>
    </location>
</feature>
<feature type="repeat" description="TPR" evidence="1">
    <location>
        <begin position="187"/>
        <end position="220"/>
    </location>
</feature>
<evidence type="ECO:0000256" key="1">
    <source>
        <dbReference type="PROSITE-ProRule" id="PRU00339"/>
    </source>
</evidence>
<dbReference type="Pfam" id="PF13424">
    <property type="entry name" value="TPR_12"/>
    <property type="match status" value="1"/>
</dbReference>
<dbReference type="PROSITE" id="PS50005">
    <property type="entry name" value="TPR"/>
    <property type="match status" value="1"/>
</dbReference>
<dbReference type="Proteomes" id="UP000241048">
    <property type="component" value="Unassembled WGS sequence"/>
</dbReference>
<keyword evidence="5" id="KW-1185">Reference proteome</keyword>
<keyword evidence="3" id="KW-0732">Signal</keyword>
<evidence type="ECO:0000256" key="2">
    <source>
        <dbReference type="SAM" id="Coils"/>
    </source>
</evidence>
<keyword evidence="1" id="KW-0802">TPR repeat</keyword>
<evidence type="ECO:0000313" key="5">
    <source>
        <dbReference type="Proteomes" id="UP000241048"/>
    </source>
</evidence>
<reference evidence="4 5" key="1">
    <citation type="submission" date="2018-03" db="EMBL/GenBank/DDBJ databases">
        <title>Lachnoclostridium SNUG30386 gen.nov., sp.nov., isolated from human faeces.</title>
        <authorList>
            <person name="Seo B."/>
            <person name="Jeon K."/>
            <person name="Ko G."/>
        </authorList>
    </citation>
    <scope>NUCLEOTIDE SEQUENCE [LARGE SCALE GENOMIC DNA]</scope>
    <source>
        <strain evidence="4 5">SNUG30386</strain>
    </source>
</reference>
<feature type="signal peptide" evidence="3">
    <location>
        <begin position="1"/>
        <end position="31"/>
    </location>
</feature>
<accession>A0A2T3FLJ4</accession>
<evidence type="ECO:0000313" key="4">
    <source>
        <dbReference type="EMBL" id="PST36145.1"/>
    </source>
</evidence>
<sequence>MKQIKRLKRKKTSLFLTAAVLSLGILSGCGAESKEAKEARMTGIEQLNAGNYQDAIDSFGKALDESDGIVNSFELDVLKYRGEAEYKLADYKAATQTYGILAEVDGGKAEYLYYKAASEAAAGQAEDAEKDFAAAEEKAKNSKKSSAAAPGVSLAFTALASAARDAGDSELAAQYCNQAIERGVSGPEIYNQLAISEMEAGDYESAMSHYEEALSLADSETALVIRQNIAVLYEKEGDFAKALEQFKECQAAGADTPEVQREIRFLESR</sequence>
<evidence type="ECO:0000256" key="3">
    <source>
        <dbReference type="SAM" id="SignalP"/>
    </source>
</evidence>
<organism evidence="4 5">
    <name type="scientific">Clostridium fessum</name>
    <dbReference type="NCBI Taxonomy" id="2126740"/>
    <lineage>
        <taxon>Bacteria</taxon>
        <taxon>Bacillati</taxon>
        <taxon>Bacillota</taxon>
        <taxon>Clostridia</taxon>
        <taxon>Eubacteriales</taxon>
        <taxon>Clostridiaceae</taxon>
        <taxon>Clostridium</taxon>
    </lineage>
</organism>
<dbReference type="InterPro" id="IPR011990">
    <property type="entry name" value="TPR-like_helical_dom_sf"/>
</dbReference>